<dbReference type="Proteomes" id="UP000068832">
    <property type="component" value="Chromosome"/>
</dbReference>
<evidence type="ECO:0000313" key="4">
    <source>
        <dbReference type="EMBL" id="AKV74141.1"/>
    </source>
</evidence>
<dbReference type="AlphaFoldDB" id="A0A088E682"/>
<dbReference type="EMBL" id="CP012176">
    <property type="protein sequence ID" value="AKV83121.1"/>
    <property type="molecule type" value="Genomic_DNA"/>
</dbReference>
<dbReference type="InterPro" id="IPR003959">
    <property type="entry name" value="ATPase_AAA_core"/>
</dbReference>
<reference evidence="11 12" key="2">
    <citation type="journal article" date="2015" name="Genome Announc.">
        <title>Complete Genome Sequences of Evolved Arsenate-Resistant Metallosphaera sedula Strains.</title>
        <authorList>
            <person name="Ai C."/>
            <person name="McCarthy S."/>
            <person name="Schackwitz W."/>
            <person name="Martin J."/>
            <person name="Lipzen A."/>
            <person name="Blum P."/>
        </authorList>
    </citation>
    <scope>NUCLEOTIDE SEQUENCE [LARGE SCALE GENOMIC DNA]</scope>
    <source>
        <strain evidence="6 12">ARS120-1</strain>
        <strain evidence="7 11">ARS120-2</strain>
        <strain evidence="4 14">ARS50-1</strain>
        <strain evidence="5 13">ARS50-2</strain>
    </source>
</reference>
<evidence type="ECO:0000313" key="5">
    <source>
        <dbReference type="EMBL" id="AKV76381.1"/>
    </source>
</evidence>
<dbReference type="Proteomes" id="UP000056255">
    <property type="component" value="Chromosome"/>
</dbReference>
<dbReference type="Proteomes" id="UP000062398">
    <property type="component" value="Chromosome"/>
</dbReference>
<dbReference type="PATRIC" id="fig|43687.5.peg.1146"/>
<evidence type="ECO:0000313" key="9">
    <source>
        <dbReference type="Proteomes" id="UP000029084"/>
    </source>
</evidence>
<dbReference type="OrthoDB" id="25344at2157"/>
<dbReference type="PANTHER" id="PTHR43581:SF4">
    <property type="entry name" value="ATP_GTP PHOSPHATASE"/>
    <property type="match status" value="1"/>
</dbReference>
<reference evidence="8 10" key="3">
    <citation type="submission" date="2015-07" db="EMBL/GenBank/DDBJ databases">
        <title>Physiological, transcriptional responses and genome re-sequencing of acid resistant extremely thermoacidophilic Metallosphaera sedula SARC-M1.</title>
        <authorList>
            <person name="Ai C."/>
            <person name="McCarthy S."/>
            <person name="Eckrich V."/>
            <person name="Rudrappa D."/>
            <person name="Qiu G."/>
            <person name="Blum P."/>
        </authorList>
    </citation>
    <scope>NUCLEOTIDE SEQUENCE [LARGE SCALE GENOMIC DNA]</scope>
    <source>
        <strain evidence="8 10">SARC-M1</strain>
    </source>
</reference>
<dbReference type="RefSeq" id="WP_012021053.1">
    <property type="nucleotide sequence ID" value="NZ_AP019770.1"/>
</dbReference>
<evidence type="ECO:0000259" key="1">
    <source>
        <dbReference type="Pfam" id="PF13175"/>
    </source>
</evidence>
<feature type="domain" description="Endonuclease GajA/Old nuclease/RecF-like AAA" evidence="1">
    <location>
        <begin position="97"/>
        <end position="154"/>
    </location>
</feature>
<dbReference type="SUPFAM" id="SSF52540">
    <property type="entry name" value="P-loop containing nucleoside triphosphate hydrolases"/>
    <property type="match status" value="1"/>
</dbReference>
<dbReference type="EMBL" id="CP008822">
    <property type="protein sequence ID" value="AIM27252.1"/>
    <property type="molecule type" value="Genomic_DNA"/>
</dbReference>
<evidence type="ECO:0000313" key="6">
    <source>
        <dbReference type="EMBL" id="AKV78632.1"/>
    </source>
</evidence>
<dbReference type="Pfam" id="PF13175">
    <property type="entry name" value="AAA_15"/>
    <property type="match status" value="1"/>
</dbReference>
<evidence type="ECO:0000313" key="12">
    <source>
        <dbReference type="Proteomes" id="UP000062398"/>
    </source>
</evidence>
<dbReference type="GO" id="GO:0005524">
    <property type="term" value="F:ATP binding"/>
    <property type="evidence" value="ECO:0007669"/>
    <property type="project" value="InterPro"/>
</dbReference>
<dbReference type="Proteomes" id="UP000062475">
    <property type="component" value="Chromosome"/>
</dbReference>
<proteinExistence type="predicted"/>
<dbReference type="Pfam" id="PF13304">
    <property type="entry name" value="AAA_21"/>
    <property type="match status" value="1"/>
</dbReference>
<dbReference type="EMBL" id="CP012172">
    <property type="protein sequence ID" value="AKV74141.1"/>
    <property type="molecule type" value="Genomic_DNA"/>
</dbReference>
<dbReference type="Proteomes" id="UP000061362">
    <property type="component" value="Chromosome"/>
</dbReference>
<dbReference type="InterPro" id="IPR027417">
    <property type="entry name" value="P-loop_NTPase"/>
</dbReference>
<dbReference type="PANTHER" id="PTHR43581">
    <property type="entry name" value="ATP/GTP PHOSPHATASE"/>
    <property type="match status" value="1"/>
</dbReference>
<evidence type="ECO:0000313" key="10">
    <source>
        <dbReference type="Proteomes" id="UP000056255"/>
    </source>
</evidence>
<evidence type="ECO:0000259" key="2">
    <source>
        <dbReference type="Pfam" id="PF13304"/>
    </source>
</evidence>
<dbReference type="EMBL" id="CP012173">
    <property type="protein sequence ID" value="AKV76381.1"/>
    <property type="molecule type" value="Genomic_DNA"/>
</dbReference>
<dbReference type="GO" id="GO:0016887">
    <property type="term" value="F:ATP hydrolysis activity"/>
    <property type="evidence" value="ECO:0007669"/>
    <property type="project" value="InterPro"/>
</dbReference>
<evidence type="ECO:0000313" key="7">
    <source>
        <dbReference type="EMBL" id="AKV80877.1"/>
    </source>
</evidence>
<organism evidence="3 9">
    <name type="scientific">Metallosphaera sedula</name>
    <dbReference type="NCBI Taxonomy" id="43687"/>
    <lineage>
        <taxon>Archaea</taxon>
        <taxon>Thermoproteota</taxon>
        <taxon>Thermoprotei</taxon>
        <taxon>Sulfolobales</taxon>
        <taxon>Sulfolobaceae</taxon>
        <taxon>Metallosphaera</taxon>
    </lineage>
</organism>
<reference evidence="3 9" key="1">
    <citation type="journal article" date="2014" name="J. Bacteriol.">
        <title>Role of an Archaeal PitA Transporter in the Copper and Arsenic Resistance of Metallosphaera sedula, an Extreme Thermoacidophile.</title>
        <authorList>
            <person name="McCarthy S."/>
            <person name="Ai C."/>
            <person name="Wheaton G."/>
            <person name="Tevatia R."/>
            <person name="Eckrich V."/>
            <person name="Kelly R."/>
            <person name="Blum P."/>
        </authorList>
    </citation>
    <scope>NUCLEOTIDE SEQUENCE [LARGE SCALE GENOMIC DNA]</scope>
    <source>
        <strain evidence="3 9">CuR1</strain>
    </source>
</reference>
<evidence type="ECO:0000313" key="11">
    <source>
        <dbReference type="Proteomes" id="UP000061362"/>
    </source>
</evidence>
<dbReference type="OMA" id="WYLRRED"/>
<sequence>MIYRVIPSRPVTVIESLPNKSVSSDDPSSFLVVDQEDNPLDSYWDGKRLYVVPKENTTAIYLIEASPGSTEFKGSNPPMTERPSSPGIPREVGVDRLRFSNFKGIAEGELDLRDVAIILGGNNAGKTTVLEAIYLLLNPDIREAFNVLPYLRQVDELSVKAGINEIQNWVNLFRYYQRGNFRIESGSNFVEGRYDNQRILLKHPDYEAGMTPGEGFSIMKGVSPESRIETLLFSPRLAYVYFSRIAQNWEEISNLTEAVNSILDELNEISNEKYQFITFEPFRGIQTLYLVKDDKKRVRIADVGEGFKIYVILRLMFEYYKPRVLLWDDIESHMNPFTLASISGWLYRISKTRQILVSTHSLEAAKIVMNATGKDSIIVDVIDGKMTYRRLSLSELERYEDLGVDPRTLRV</sequence>
<dbReference type="InterPro" id="IPR051396">
    <property type="entry name" value="Bact_Antivir_Def_Nuclease"/>
</dbReference>
<evidence type="ECO:0000313" key="8">
    <source>
        <dbReference type="EMBL" id="AKV83121.1"/>
    </source>
</evidence>
<dbReference type="EMBL" id="CP012174">
    <property type="protein sequence ID" value="AKV78632.1"/>
    <property type="molecule type" value="Genomic_DNA"/>
</dbReference>
<accession>A0A088E682</accession>
<protein>
    <recommendedName>
        <fullName evidence="15">ATPase AAA-type core domain-containing protein</fullName>
    </recommendedName>
</protein>
<dbReference type="EMBL" id="CP012175">
    <property type="protein sequence ID" value="AKV80877.1"/>
    <property type="molecule type" value="Genomic_DNA"/>
</dbReference>
<evidence type="ECO:0000313" key="13">
    <source>
        <dbReference type="Proteomes" id="UP000062475"/>
    </source>
</evidence>
<evidence type="ECO:0000313" key="14">
    <source>
        <dbReference type="Proteomes" id="UP000068832"/>
    </source>
</evidence>
<name>A0A088E682_9CREN</name>
<dbReference type="InterPro" id="IPR041685">
    <property type="entry name" value="AAA_GajA/Old/RecF-like"/>
</dbReference>
<dbReference type="Gene3D" id="3.40.50.300">
    <property type="entry name" value="P-loop containing nucleotide triphosphate hydrolases"/>
    <property type="match status" value="2"/>
</dbReference>
<feature type="domain" description="ATPase AAA-type core" evidence="2">
    <location>
        <begin position="236"/>
        <end position="363"/>
    </location>
</feature>
<dbReference type="Proteomes" id="UP000029084">
    <property type="component" value="Chromosome"/>
</dbReference>
<evidence type="ECO:0008006" key="15">
    <source>
        <dbReference type="Google" id="ProtNLM"/>
    </source>
</evidence>
<dbReference type="GeneID" id="91755574"/>
<gene>
    <name evidence="3" type="ORF">HA72_1102</name>
    <name evidence="4" type="ORF">MsedA_1116</name>
    <name evidence="5" type="ORF">MsedB_1118</name>
    <name evidence="6" type="ORF">MsedC_1116</name>
    <name evidence="7" type="ORF">MsedD_1117</name>
    <name evidence="8" type="ORF">MsedE_1119</name>
</gene>
<evidence type="ECO:0000313" key="3">
    <source>
        <dbReference type="EMBL" id="AIM27252.1"/>
    </source>
</evidence>